<comment type="similarity">
    <text evidence="2">Belongs to the GtrA family.</text>
</comment>
<dbReference type="PANTHER" id="PTHR38459">
    <property type="entry name" value="PROPHAGE BACTOPRENOL-LINKED GLUCOSE TRANSLOCASE HOMOLOG"/>
    <property type="match status" value="1"/>
</dbReference>
<evidence type="ECO:0000256" key="3">
    <source>
        <dbReference type="ARBA" id="ARBA00022692"/>
    </source>
</evidence>
<evidence type="ECO:0000313" key="6">
    <source>
        <dbReference type="EMBL" id="AWB83159.1"/>
    </source>
</evidence>
<dbReference type="Pfam" id="PF04138">
    <property type="entry name" value="GtrA_DPMS_TM"/>
    <property type="match status" value="1"/>
</dbReference>
<keyword evidence="5" id="KW-0472">Membrane</keyword>
<gene>
    <name evidence="6" type="ORF">C3E79_00545</name>
</gene>
<evidence type="ECO:0000256" key="4">
    <source>
        <dbReference type="ARBA" id="ARBA00022989"/>
    </source>
</evidence>
<dbReference type="GO" id="GO:0000271">
    <property type="term" value="P:polysaccharide biosynthetic process"/>
    <property type="evidence" value="ECO:0007669"/>
    <property type="project" value="InterPro"/>
</dbReference>
<keyword evidence="3" id="KW-0812">Transmembrane</keyword>
<dbReference type="AlphaFoldDB" id="A0A2S0WBL5"/>
<reference evidence="7" key="1">
    <citation type="submission" date="2018-01" db="EMBL/GenBank/DDBJ databases">
        <authorList>
            <person name="Li J."/>
        </authorList>
    </citation>
    <scope>NUCLEOTIDE SEQUENCE [LARGE SCALE GENOMIC DNA]</scope>
    <source>
        <strain evidence="7">2184</strain>
    </source>
</reference>
<evidence type="ECO:0000256" key="2">
    <source>
        <dbReference type="ARBA" id="ARBA00009399"/>
    </source>
</evidence>
<dbReference type="GO" id="GO:0005886">
    <property type="term" value="C:plasma membrane"/>
    <property type="evidence" value="ECO:0007669"/>
    <property type="project" value="TreeGrafter"/>
</dbReference>
<comment type="subcellular location">
    <subcellularLocation>
        <location evidence="1">Membrane</location>
        <topology evidence="1">Multi-pass membrane protein</topology>
    </subcellularLocation>
</comment>
<proteinExistence type="inferred from homology"/>
<keyword evidence="4" id="KW-1133">Transmembrane helix</keyword>
<dbReference type="KEGG" id="clia:C3E79_00545"/>
<evidence type="ECO:0000256" key="5">
    <source>
        <dbReference type="ARBA" id="ARBA00023136"/>
    </source>
</evidence>
<evidence type="ECO:0000313" key="7">
    <source>
        <dbReference type="Proteomes" id="UP000244754"/>
    </source>
</evidence>
<keyword evidence="7" id="KW-1185">Reference proteome</keyword>
<dbReference type="EMBL" id="CP026948">
    <property type="protein sequence ID" value="AWB83159.1"/>
    <property type="molecule type" value="Genomic_DNA"/>
</dbReference>
<dbReference type="InterPro" id="IPR051401">
    <property type="entry name" value="GtrA_CellWall_Glycosyl"/>
</dbReference>
<protein>
    <submittedName>
        <fullName evidence="6">Uncharacterized protein</fullName>
    </submittedName>
</protein>
<dbReference type="PANTHER" id="PTHR38459:SF6">
    <property type="entry name" value="ARABINOGALACTAN BIOSYNTHESIS RECRUITING PROTEIN RV3789"/>
    <property type="match status" value="1"/>
</dbReference>
<accession>A0A2S0WBL5</accession>
<dbReference type="Proteomes" id="UP000244754">
    <property type="component" value="Chromosome"/>
</dbReference>
<organism evidence="6 7">
    <name type="scientific">Corynebacterium liangguodongii</name>
    <dbReference type="NCBI Taxonomy" id="2079535"/>
    <lineage>
        <taxon>Bacteria</taxon>
        <taxon>Bacillati</taxon>
        <taxon>Actinomycetota</taxon>
        <taxon>Actinomycetes</taxon>
        <taxon>Mycobacteriales</taxon>
        <taxon>Corynebacteriaceae</taxon>
        <taxon>Corynebacterium</taxon>
    </lineage>
</organism>
<sequence>MRRLARAPRRARCLRGRRARPGGASRCLQSAFARVGLSPVPSQKASLLSQLIPFVIIGVGCAVVDFGITYLLTSPFGRMPAKAIGWCFGTLIAYLLNSKFAFQAKVSAKKAGAVFILYGATFGVQLLLYAVTEPPLAALGFVNPWKDGISFIIAQGVATVTNFALQRRLIFRAETKIVSSAEPRAFKDAENPPAPPSAVA</sequence>
<name>A0A2S0WBL5_9CORY</name>
<dbReference type="InterPro" id="IPR007267">
    <property type="entry name" value="GtrA_DPMS_TM"/>
</dbReference>
<evidence type="ECO:0000256" key="1">
    <source>
        <dbReference type="ARBA" id="ARBA00004141"/>
    </source>
</evidence>
<dbReference type="OrthoDB" id="3828151at2"/>